<proteinExistence type="predicted"/>
<accession>A0A1D8K4K4</accession>
<evidence type="ECO:0000256" key="1">
    <source>
        <dbReference type="SAM" id="SignalP"/>
    </source>
</evidence>
<evidence type="ECO:0000313" key="2">
    <source>
        <dbReference type="EMBL" id="AOV15854.1"/>
    </source>
</evidence>
<dbReference type="InterPro" id="IPR011330">
    <property type="entry name" value="Glyco_hydro/deAcase_b/a-brl"/>
</dbReference>
<protein>
    <recommendedName>
        <fullName evidence="4">Divergent polysaccharide deacetylase family protein</fullName>
    </recommendedName>
</protein>
<dbReference type="PANTHER" id="PTHR30105">
    <property type="entry name" value="UNCHARACTERIZED YIBQ-RELATED"/>
    <property type="match status" value="1"/>
</dbReference>
<dbReference type="KEGG" id="aaeo:BJI67_01125"/>
<keyword evidence="3" id="KW-1185">Reference proteome</keyword>
<name>A0A1D8K4K4_9GAMM</name>
<organism evidence="2 3">
    <name type="scientific">Acidihalobacter aeolianus</name>
    <dbReference type="NCBI Taxonomy" id="2792603"/>
    <lineage>
        <taxon>Bacteria</taxon>
        <taxon>Pseudomonadati</taxon>
        <taxon>Pseudomonadota</taxon>
        <taxon>Gammaproteobacteria</taxon>
        <taxon>Chromatiales</taxon>
        <taxon>Ectothiorhodospiraceae</taxon>
        <taxon>Acidihalobacter</taxon>
    </lineage>
</organism>
<dbReference type="AlphaFoldDB" id="A0A1D8K4K4"/>
<keyword evidence="1" id="KW-0732">Signal</keyword>
<dbReference type="CDD" id="cd10936">
    <property type="entry name" value="CE4_DAC2"/>
    <property type="match status" value="1"/>
</dbReference>
<feature type="signal peptide" evidence="1">
    <location>
        <begin position="1"/>
        <end position="26"/>
    </location>
</feature>
<dbReference type="RefSeq" id="WP_070071454.1">
    <property type="nucleotide sequence ID" value="NZ_CP017448.1"/>
</dbReference>
<evidence type="ECO:0008006" key="4">
    <source>
        <dbReference type="Google" id="ProtNLM"/>
    </source>
</evidence>
<reference evidence="2 3" key="1">
    <citation type="submission" date="2016-09" db="EMBL/GenBank/DDBJ databases">
        <title>Acidihalobacter prosperus V6 (DSM14174).</title>
        <authorList>
            <person name="Khaleque H.N."/>
            <person name="Ramsay J.P."/>
            <person name="Murphy R.J.T."/>
            <person name="Kaksonen A.H."/>
            <person name="Boxall N.J."/>
            <person name="Watkin E.L.J."/>
        </authorList>
    </citation>
    <scope>NUCLEOTIDE SEQUENCE [LARGE SCALE GENOMIC DNA]</scope>
    <source>
        <strain evidence="2 3">V6</strain>
    </source>
</reference>
<evidence type="ECO:0000313" key="3">
    <source>
        <dbReference type="Proteomes" id="UP000095342"/>
    </source>
</evidence>
<sequence>MRGAARLFIGLLAGALALCGPVAAVAADLAIIIDDVGYDQPLGEQAATLPGTVTLAFLPDTPYAVPLARLAYRNGKQIMLHLPMQSLEPHALGPGGLTMDMTQSEIRRTFLADLAAIPHVAGVNNHMGSLLTQNAGDMAWLMQDIRSVGGLFFVDSLTTPRSAALEEARRAGIPSAARDVFLDDVREPAYIEKQLDQAIAIARERGSAIAIGHPYPSTMAVLRARLPELAAAGIRLVKVSALIRQRSAGLLRAREHAPNAPATYAKR</sequence>
<dbReference type="Pfam" id="PF04748">
    <property type="entry name" value="Polysacc_deac_2"/>
    <property type="match status" value="1"/>
</dbReference>
<dbReference type="GO" id="GO:0005975">
    <property type="term" value="P:carbohydrate metabolic process"/>
    <property type="evidence" value="ECO:0007669"/>
    <property type="project" value="InterPro"/>
</dbReference>
<dbReference type="PANTHER" id="PTHR30105:SF2">
    <property type="entry name" value="DIVERGENT POLYSACCHARIDE DEACETYLASE SUPERFAMILY"/>
    <property type="match status" value="1"/>
</dbReference>
<dbReference type="SUPFAM" id="SSF88713">
    <property type="entry name" value="Glycoside hydrolase/deacetylase"/>
    <property type="match status" value="1"/>
</dbReference>
<gene>
    <name evidence="2" type="ORF">BJI67_01125</name>
</gene>
<dbReference type="Proteomes" id="UP000095342">
    <property type="component" value="Chromosome"/>
</dbReference>
<feature type="chain" id="PRO_5009109723" description="Divergent polysaccharide deacetylase family protein" evidence="1">
    <location>
        <begin position="27"/>
        <end position="267"/>
    </location>
</feature>
<dbReference type="EMBL" id="CP017448">
    <property type="protein sequence ID" value="AOV15854.1"/>
    <property type="molecule type" value="Genomic_DNA"/>
</dbReference>
<dbReference type="InterPro" id="IPR006837">
    <property type="entry name" value="Divergent_DAC"/>
</dbReference>
<dbReference type="Gene3D" id="3.20.20.370">
    <property type="entry name" value="Glycoside hydrolase/deacetylase"/>
    <property type="match status" value="1"/>
</dbReference>